<evidence type="ECO:0000313" key="11">
    <source>
        <dbReference type="Proteomes" id="UP000527355"/>
    </source>
</evidence>
<dbReference type="PANTHER" id="PTHR13723">
    <property type="entry name" value="ADAMTS A DISINTEGRIN AND METALLOPROTEASE WITH THROMBOSPONDIN MOTIFS PROTEASE"/>
    <property type="match status" value="1"/>
</dbReference>
<dbReference type="FunFam" id="2.60.40.10:FF:000487">
    <property type="entry name" value="ADAMTS-like 3 isoform 1"/>
    <property type="match status" value="1"/>
</dbReference>
<keyword evidence="3 8" id="KW-0732">Signal</keyword>
<comment type="subcellular location">
    <subcellularLocation>
        <location evidence="1">Secreted</location>
    </subcellularLocation>
</comment>
<dbReference type="Gene3D" id="2.60.120.830">
    <property type="match status" value="1"/>
</dbReference>
<dbReference type="EMBL" id="JABWUV010000067">
    <property type="protein sequence ID" value="KAF6266957.1"/>
    <property type="molecule type" value="Genomic_DNA"/>
</dbReference>
<dbReference type="Gene3D" id="2.60.40.10">
    <property type="entry name" value="Immunoglobulins"/>
    <property type="match status" value="3"/>
</dbReference>
<evidence type="ECO:0000256" key="4">
    <source>
        <dbReference type="ARBA" id="ARBA00022737"/>
    </source>
</evidence>
<dbReference type="FunFam" id="2.20.100.10:FF:000025">
    <property type="entry name" value="ADAMTS like 1"/>
    <property type="match status" value="1"/>
</dbReference>
<dbReference type="InterPro" id="IPR000884">
    <property type="entry name" value="TSP1_rpt"/>
</dbReference>
<accession>A0A7J7QT50</accession>
<dbReference type="Gene3D" id="2.20.100.10">
    <property type="entry name" value="Thrombospondin type-1 (TSP1) repeat"/>
    <property type="match status" value="11"/>
</dbReference>
<gene>
    <name evidence="10" type="ORF">mMyoMyo1_000322</name>
</gene>
<dbReference type="SMART" id="SM00409">
    <property type="entry name" value="IG"/>
    <property type="match status" value="3"/>
</dbReference>
<keyword evidence="5 6" id="KW-1015">Disulfide bond</keyword>
<dbReference type="InterPro" id="IPR036383">
    <property type="entry name" value="TSP1_rpt_sf"/>
</dbReference>
<dbReference type="InterPro" id="IPR003599">
    <property type="entry name" value="Ig_sub"/>
</dbReference>
<dbReference type="FunFam" id="2.20.100.10:FF:000005">
    <property type="entry name" value="ADAM metallopeptidase with thrombospondin type 1 motif 9"/>
    <property type="match status" value="2"/>
</dbReference>
<feature type="disulfide bond" evidence="6">
    <location>
        <begin position="87"/>
        <end position="118"/>
    </location>
</feature>
<dbReference type="InterPro" id="IPR007110">
    <property type="entry name" value="Ig-like_dom"/>
</dbReference>
<reference evidence="10 11" key="1">
    <citation type="journal article" date="2020" name="Nature">
        <title>Six reference-quality genomes reveal evolution of bat adaptations.</title>
        <authorList>
            <person name="Jebb D."/>
            <person name="Huang Z."/>
            <person name="Pippel M."/>
            <person name="Hughes G.M."/>
            <person name="Lavrichenko K."/>
            <person name="Devanna P."/>
            <person name="Winkler S."/>
            <person name="Jermiin L.S."/>
            <person name="Skirmuntt E.C."/>
            <person name="Katzourakis A."/>
            <person name="Burkitt-Gray L."/>
            <person name="Ray D.A."/>
            <person name="Sullivan K.A.M."/>
            <person name="Roscito J.G."/>
            <person name="Kirilenko B.M."/>
            <person name="Davalos L.M."/>
            <person name="Corthals A.P."/>
            <person name="Power M.L."/>
            <person name="Jones G."/>
            <person name="Ransome R.D."/>
            <person name="Dechmann D.K.N."/>
            <person name="Locatelli A.G."/>
            <person name="Puechmaille S.J."/>
            <person name="Fedrigo O."/>
            <person name="Jarvis E.D."/>
            <person name="Hiller M."/>
            <person name="Vernes S.C."/>
            <person name="Myers E.W."/>
            <person name="Teeling E.C."/>
        </authorList>
    </citation>
    <scope>NUCLEOTIDE SEQUENCE [LARGE SCALE GENOMIC DNA]</scope>
    <source>
        <strain evidence="10">MMyoMyo1</strain>
        <tissue evidence="10">Flight muscle</tissue>
    </source>
</reference>
<comment type="caution">
    <text evidence="10">The sequence shown here is derived from an EMBL/GenBank/DDBJ whole genome shotgun (WGS) entry which is preliminary data.</text>
</comment>
<dbReference type="InterPro" id="IPR036179">
    <property type="entry name" value="Ig-like_dom_sf"/>
</dbReference>
<feature type="domain" description="Ig-like" evidence="9">
    <location>
        <begin position="1173"/>
        <end position="1269"/>
    </location>
</feature>
<dbReference type="GO" id="GO:0030198">
    <property type="term" value="P:extracellular matrix organization"/>
    <property type="evidence" value="ECO:0007669"/>
    <property type="project" value="InterPro"/>
</dbReference>
<dbReference type="InterPro" id="IPR013783">
    <property type="entry name" value="Ig-like_fold"/>
</dbReference>
<sequence>MASWTSRWWLLVWMVFRHWALLQTSAETSPGAYFLPEFALSPQGSFLEDTTGEQFLTYRYDDQTSRNTPAEEDKDGNWDAWGDWSDCSRTCGGGASYSLRRCLTGRNCDGQNIRYKTCSNHDCPADAEDFRAQQCSAYNDVQYQGRYYEWLPRYNDPAAPCALKCHARGQTLVVELAPKVLDGTRCHSDSLDMCISGTCQAVGCDRQLGSHAKEDNCGVCAGNGSTCRLVRGQAKSHVSPEKREENVIAVPLGSRSVRITAKGPAHLFIESKTLQGSKGQHSFHSPGVFVVENTTVEFQRGPDRQTFKIPGPLTADFIFKARFTVARDSVVQFFFYQPISHQWRQTDFFPCTVTCGGGYQLNSAECVDIRLKRVVPDHYCHYYPENVKPKPKLKECGMDPCPASDGFKEIMPYDHFQPLPRWEHNPWTACSVSCGGGTQRRSFVCVEESLHGEILQVEEWKCMYAPRPKVMQTCNLFDCPKWVAMDWSQCTVTCGRGLRYRVVLCINHRGQHVGGCNPQLKLHIKEECLIPVPCYKPKEKSPVEAKLPWLKQARELEETRVVTEEPTFIPEPWSPCSAPCGPGVQVREVRCRVLLTFTETETELPAEECEGPAPPTRRPCQRRACGRGPPGLGAPLPAADGALTYHWEYAGFTPCTATCLGGHQEAIAVCLHVQTGQTVNDSLCDALHRPPAMSQACNTEPCPPRWHTGSWGPCSATCGVGIQTRDVYCLHPGETPVPAAECGDDKPHALQACNQFDCPPGWHIDDWQPCPRTCGGGTQHRRVTCRQLLTDGSFLTLSDELCHGPKASSRKSCARTDCPPQLSVGDWSQCSVSCGVGTQRRKQVCQRLTAKGRRVPVSEALCGELPGPPLVRSCQMPACSKRKAETQPTPREQGPQILAVPRVYIQTREEKRVHLTVGGRAYLLPNTSVLIRCPVRRFQKALIQWEKDGRCLQPSEHWGVTKSGSLKIHGLAAPDGGVYGCVAGPARETLVLKLIGTDNRLIAPPAPGERSRGPPATGQGRADTVGATWQAMRQMWQDRNELDGDEGQALRALLGPCHPGHAGPPGSWELQGEQFEAAVRQGASSMDTARFDELIRNLSRMMEAGQVSDDLASQVIYQLVAARPWRASPEEAPARAPGSGDPGGRAPQGLRGRHAGGLTVPPKGPELVRPRQPASVSFNATVRATIGSAVYVTNRTAAVHLLCQLVGPGEAAYAWTKDGVPLQPSERIVLSGAGELQIRNPTRGEQGLYGCSVANRLGSDAASSPVLFAEAPVILVRGRNVTGREPGPLSVVVGGTVRAALGANVTIQCPVRGIPRPTVSWVKRGGPLGDNTSVLPNGSLLLQNVSRQNKGTYVCRASSALGKAAATSVLHLLEPSWRPGPWTPCPATCGRLGARVRSLRCVAAGGQEVSEALCGHLPRPPVRSQRCPRRDCPPRWVASPWSECSASCGKGSRVRQVTCKRTQAGGTARGMPLGACDPHGRPPGRSPCSGHPCAEEPAGQCPGRCLGRAVRIQPRPVLCPHNSSDPHCDDRRSATGRSCSAGACAACWRPGPWRPCSAACGRGVQARRLDCVHASSCAPLAQRHCPQSRKPASWRPCAGPACGPVHPSQEPAQTPLMPARV</sequence>
<feature type="chain" id="PRO_5029650261" evidence="8">
    <location>
        <begin position="27"/>
        <end position="1621"/>
    </location>
</feature>
<evidence type="ECO:0000259" key="9">
    <source>
        <dbReference type="PROSITE" id="PS50835"/>
    </source>
</evidence>
<dbReference type="SUPFAM" id="SSF82895">
    <property type="entry name" value="TSP-1 type 1 repeat"/>
    <property type="match status" value="12"/>
</dbReference>
<evidence type="ECO:0000256" key="7">
    <source>
        <dbReference type="SAM" id="MobiDB-lite"/>
    </source>
</evidence>
<dbReference type="InterPro" id="IPR013098">
    <property type="entry name" value="Ig_I-set"/>
</dbReference>
<dbReference type="Pfam" id="PF13927">
    <property type="entry name" value="Ig_3"/>
    <property type="match status" value="1"/>
</dbReference>
<feature type="domain" description="Ig-like" evidence="9">
    <location>
        <begin position="901"/>
        <end position="991"/>
    </location>
</feature>
<evidence type="ECO:0000256" key="8">
    <source>
        <dbReference type="SAM" id="SignalP"/>
    </source>
</evidence>
<dbReference type="SUPFAM" id="SSF48726">
    <property type="entry name" value="Immunoglobulin"/>
    <property type="match status" value="3"/>
</dbReference>
<dbReference type="VEuPathDB" id="HostDB:ADAMTSL3"/>
<dbReference type="Pfam" id="PF19030">
    <property type="entry name" value="TSP1_ADAMTS"/>
    <property type="match status" value="11"/>
</dbReference>
<feature type="disulfide bond" evidence="6">
    <location>
        <begin position="102"/>
        <end position="108"/>
    </location>
</feature>
<evidence type="ECO:0000313" key="10">
    <source>
        <dbReference type="EMBL" id="KAF6266957.1"/>
    </source>
</evidence>
<dbReference type="SMART" id="SM00209">
    <property type="entry name" value="TSP1"/>
    <property type="match status" value="12"/>
</dbReference>
<feature type="signal peptide" evidence="8">
    <location>
        <begin position="1"/>
        <end position="26"/>
    </location>
</feature>
<evidence type="ECO:0000256" key="1">
    <source>
        <dbReference type="ARBA" id="ARBA00004613"/>
    </source>
</evidence>
<dbReference type="Pfam" id="PF00090">
    <property type="entry name" value="TSP_1"/>
    <property type="match status" value="1"/>
</dbReference>
<dbReference type="PROSITE" id="PS50835">
    <property type="entry name" value="IG_LIKE"/>
    <property type="match status" value="3"/>
</dbReference>
<feature type="region of interest" description="Disordered" evidence="7">
    <location>
        <begin position="1127"/>
        <end position="1174"/>
    </location>
</feature>
<dbReference type="GO" id="GO:0005576">
    <property type="term" value="C:extracellular region"/>
    <property type="evidence" value="ECO:0007669"/>
    <property type="project" value="UniProtKB-SubCell"/>
</dbReference>
<evidence type="ECO:0000256" key="5">
    <source>
        <dbReference type="ARBA" id="ARBA00023157"/>
    </source>
</evidence>
<organism evidence="10 11">
    <name type="scientific">Myotis myotis</name>
    <name type="common">Greater mouse-eared bat</name>
    <name type="synonym">Vespertilio myotis</name>
    <dbReference type="NCBI Taxonomy" id="51298"/>
    <lineage>
        <taxon>Eukaryota</taxon>
        <taxon>Metazoa</taxon>
        <taxon>Chordata</taxon>
        <taxon>Craniata</taxon>
        <taxon>Vertebrata</taxon>
        <taxon>Euteleostomi</taxon>
        <taxon>Mammalia</taxon>
        <taxon>Eutheria</taxon>
        <taxon>Laurasiatheria</taxon>
        <taxon>Chiroptera</taxon>
        <taxon>Yangochiroptera</taxon>
        <taxon>Vespertilionidae</taxon>
        <taxon>Myotis</taxon>
    </lineage>
</organism>
<feature type="domain" description="Ig-like" evidence="9">
    <location>
        <begin position="1288"/>
        <end position="1371"/>
    </location>
</feature>
<dbReference type="GO" id="GO:0006508">
    <property type="term" value="P:proteolysis"/>
    <property type="evidence" value="ECO:0007669"/>
    <property type="project" value="TreeGrafter"/>
</dbReference>
<evidence type="ECO:0000256" key="2">
    <source>
        <dbReference type="ARBA" id="ARBA00022525"/>
    </source>
</evidence>
<dbReference type="GO" id="GO:0004222">
    <property type="term" value="F:metalloendopeptidase activity"/>
    <property type="evidence" value="ECO:0007669"/>
    <property type="project" value="TreeGrafter"/>
</dbReference>
<keyword evidence="2" id="KW-0964">Secreted</keyword>
<dbReference type="Pfam" id="PF07679">
    <property type="entry name" value="I-set"/>
    <property type="match status" value="1"/>
</dbReference>
<dbReference type="SMART" id="SM00408">
    <property type="entry name" value="IGc2"/>
    <property type="match status" value="3"/>
</dbReference>
<name>A0A7J7QT50_MYOMY</name>
<keyword evidence="11" id="KW-1185">Reference proteome</keyword>
<dbReference type="PROSITE" id="PS50092">
    <property type="entry name" value="TSP1"/>
    <property type="match status" value="10"/>
</dbReference>
<feature type="disulfide bond" evidence="6">
    <location>
        <begin position="91"/>
        <end position="123"/>
    </location>
</feature>
<dbReference type="FunFam" id="2.20.100.10:FF:000009">
    <property type="entry name" value="ADAMTS-like protein 3 isoform A"/>
    <property type="match status" value="1"/>
</dbReference>
<feature type="region of interest" description="Disordered" evidence="7">
    <location>
        <begin position="1002"/>
        <end position="1023"/>
    </location>
</feature>
<dbReference type="Proteomes" id="UP000527355">
    <property type="component" value="Unassembled WGS sequence"/>
</dbReference>
<dbReference type="CDD" id="cd00096">
    <property type="entry name" value="Ig"/>
    <property type="match status" value="1"/>
</dbReference>
<dbReference type="InterPro" id="IPR045371">
    <property type="entry name" value="ADAMTS_CR_3"/>
</dbReference>
<dbReference type="InterPro" id="IPR013273">
    <property type="entry name" value="ADAMTS/ADAMTS-like"/>
</dbReference>
<evidence type="ECO:0000256" key="3">
    <source>
        <dbReference type="ARBA" id="ARBA00022729"/>
    </source>
</evidence>
<proteinExistence type="predicted"/>
<evidence type="ECO:0000256" key="6">
    <source>
        <dbReference type="PIRSR" id="PIRSR613273-3"/>
    </source>
</evidence>
<dbReference type="InterPro" id="IPR003598">
    <property type="entry name" value="Ig_sub2"/>
</dbReference>
<dbReference type="InterPro" id="IPR050439">
    <property type="entry name" value="ADAMTS_ADAMTS-like"/>
</dbReference>
<dbReference type="GO" id="GO:0031012">
    <property type="term" value="C:extracellular matrix"/>
    <property type="evidence" value="ECO:0007669"/>
    <property type="project" value="TreeGrafter"/>
</dbReference>
<dbReference type="PANTHER" id="PTHR13723:SF169">
    <property type="entry name" value="ADAMTS-LIKE PROTEIN 3"/>
    <property type="match status" value="1"/>
</dbReference>
<dbReference type="PRINTS" id="PR01857">
    <property type="entry name" value="ADAMTSFAMILY"/>
</dbReference>
<protein>
    <submittedName>
        <fullName evidence="10">ADAMTS like 3</fullName>
    </submittedName>
</protein>
<dbReference type="Pfam" id="PF19236">
    <property type="entry name" value="ADAMTS_CR_3"/>
    <property type="match status" value="1"/>
</dbReference>
<keyword evidence="4" id="KW-0677">Repeat</keyword>